<dbReference type="RefSeq" id="WP_207029654.1">
    <property type="nucleotide sequence ID" value="NZ_JAFLNM010000003.1"/>
</dbReference>
<comment type="caution">
    <text evidence="1">The sequence shown here is derived from an EMBL/GenBank/DDBJ whole genome shotgun (WGS) entry which is preliminary data.</text>
</comment>
<name>A0ABS3FHZ2_9FLAO</name>
<evidence type="ECO:0000313" key="2">
    <source>
        <dbReference type="Proteomes" id="UP000664807"/>
    </source>
</evidence>
<organism evidence="1 2">
    <name type="scientific">Flagellimonas profundi</name>
    <dbReference type="NCBI Taxonomy" id="2915620"/>
    <lineage>
        <taxon>Bacteria</taxon>
        <taxon>Pseudomonadati</taxon>
        <taxon>Bacteroidota</taxon>
        <taxon>Flavobacteriia</taxon>
        <taxon>Flavobacteriales</taxon>
        <taxon>Flavobacteriaceae</taxon>
        <taxon>Flagellimonas</taxon>
    </lineage>
</organism>
<sequence>MSIHLKHIIPPFIVSTFLLLLGLSLELSNKHSKDTSISLEFEHPDNQDDSKPETVNDVVDFKLLMEQVLMAKFGLSEKQYQLIRIHGPTFPIDWDFQTNTNIGIHRITLI</sequence>
<keyword evidence="2" id="KW-1185">Reference proteome</keyword>
<protein>
    <submittedName>
        <fullName evidence="1">Uncharacterized protein</fullName>
    </submittedName>
</protein>
<gene>
    <name evidence="1" type="ORF">J0654_13495</name>
</gene>
<evidence type="ECO:0000313" key="1">
    <source>
        <dbReference type="EMBL" id="MBO0342668.1"/>
    </source>
</evidence>
<dbReference type="Proteomes" id="UP000664807">
    <property type="component" value="Unassembled WGS sequence"/>
</dbReference>
<reference evidence="1 2" key="1">
    <citation type="submission" date="2021-03" db="EMBL/GenBank/DDBJ databases">
        <title>Muricauda lutimaris sp. nov. and Muricauda ruestringensis sp. nov, two marine members of the Flavobacteriaceae isolated from deep sea sediments of Western Pacific.</title>
        <authorList>
            <person name="Zhao S."/>
            <person name="Liu R."/>
        </authorList>
    </citation>
    <scope>NUCLEOTIDE SEQUENCE [LARGE SCALE GENOMIC DNA]</scope>
    <source>
        <strain evidence="1 2">BC31-3-A3</strain>
    </source>
</reference>
<accession>A0ABS3FHZ2</accession>
<dbReference type="EMBL" id="JAFLNM010000003">
    <property type="protein sequence ID" value="MBO0342668.1"/>
    <property type="molecule type" value="Genomic_DNA"/>
</dbReference>
<proteinExistence type="predicted"/>